<proteinExistence type="predicted"/>
<evidence type="ECO:0000256" key="1">
    <source>
        <dbReference type="SAM" id="Phobius"/>
    </source>
</evidence>
<keyword evidence="3" id="KW-1185">Reference proteome</keyword>
<comment type="caution">
    <text evidence="2">The sequence shown here is derived from an EMBL/GenBank/DDBJ whole genome shotgun (WGS) entry which is preliminary data.</text>
</comment>
<sequence>MVNGENLRDKLVKHFFNITGDFDEYKRQEVNRIGTNAFFMCLPVLLLGPVIALLWQTQSAYMALIGLAGFDVAFITIVICPYLIAASRRAHLTDHEVSVQDLPAARKHILWVSLGLAIYFAVFMYLEQAFLGTFFDGRLFTQELVSFANISGAIISGIFFGIIMGLTYWVRLKKQQ</sequence>
<feature type="transmembrane region" description="Helical" evidence="1">
    <location>
        <begin position="61"/>
        <end position="87"/>
    </location>
</feature>
<dbReference type="EMBL" id="JBHTOD010000003">
    <property type="protein sequence ID" value="MFD1455117.1"/>
    <property type="molecule type" value="Genomic_DNA"/>
</dbReference>
<organism evidence="2 3">
    <name type="scientific">Levilactobacillus lanxiensis</name>
    <dbReference type="NCBI Taxonomy" id="2799568"/>
    <lineage>
        <taxon>Bacteria</taxon>
        <taxon>Bacillati</taxon>
        <taxon>Bacillota</taxon>
        <taxon>Bacilli</taxon>
        <taxon>Lactobacillales</taxon>
        <taxon>Lactobacillaceae</taxon>
        <taxon>Levilactobacillus</taxon>
    </lineage>
</organism>
<protein>
    <submittedName>
        <fullName evidence="2">DUF3278 domain-containing protein</fullName>
    </submittedName>
</protein>
<name>A0ABW4D586_9LACO</name>
<dbReference type="InterPro" id="IPR021697">
    <property type="entry name" value="DUF3278"/>
</dbReference>
<gene>
    <name evidence="2" type="ORF">ACFQ44_05355</name>
</gene>
<dbReference type="Pfam" id="PF11683">
    <property type="entry name" value="DUF3278"/>
    <property type="match status" value="1"/>
</dbReference>
<keyword evidence="1" id="KW-1133">Transmembrane helix</keyword>
<dbReference type="RefSeq" id="WP_203643804.1">
    <property type="nucleotide sequence ID" value="NZ_BOLN01000003.1"/>
</dbReference>
<feature type="transmembrane region" description="Helical" evidence="1">
    <location>
        <begin position="146"/>
        <end position="170"/>
    </location>
</feature>
<evidence type="ECO:0000313" key="2">
    <source>
        <dbReference type="EMBL" id="MFD1455117.1"/>
    </source>
</evidence>
<evidence type="ECO:0000313" key="3">
    <source>
        <dbReference type="Proteomes" id="UP001597189"/>
    </source>
</evidence>
<feature type="transmembrane region" description="Helical" evidence="1">
    <location>
        <begin position="108"/>
        <end position="126"/>
    </location>
</feature>
<dbReference type="Proteomes" id="UP001597189">
    <property type="component" value="Unassembled WGS sequence"/>
</dbReference>
<accession>A0ABW4D586</accession>
<feature type="transmembrane region" description="Helical" evidence="1">
    <location>
        <begin position="36"/>
        <end position="55"/>
    </location>
</feature>
<keyword evidence="1" id="KW-0812">Transmembrane</keyword>
<reference evidence="3" key="1">
    <citation type="journal article" date="2019" name="Int. J. Syst. Evol. Microbiol.">
        <title>The Global Catalogue of Microorganisms (GCM) 10K type strain sequencing project: providing services to taxonomists for standard genome sequencing and annotation.</title>
        <authorList>
            <consortium name="The Broad Institute Genomics Platform"/>
            <consortium name="The Broad Institute Genome Sequencing Center for Infectious Disease"/>
            <person name="Wu L."/>
            <person name="Ma J."/>
        </authorList>
    </citation>
    <scope>NUCLEOTIDE SEQUENCE [LARGE SCALE GENOMIC DNA]</scope>
    <source>
        <strain evidence="3">CCM 8979</strain>
    </source>
</reference>
<keyword evidence="1" id="KW-0472">Membrane</keyword>